<sequence length="105" mass="11201">MQGRGRSQWGDESPPGLAGQPLIVYVKPGSWEDPPPHPSCACYLCPTAALGQRQWPRGSSGARTDFPAYARPGVPSPEGKSAFPALRQLSPCQRKGRASEKEAGL</sequence>
<gene>
    <name evidence="1" type="ORF">MRATA1EN22A_LOCUS12634</name>
</gene>
<dbReference type="EMBL" id="OX596105">
    <property type="protein sequence ID" value="CAN0138843.1"/>
    <property type="molecule type" value="Genomic_DNA"/>
</dbReference>
<proteinExistence type="predicted"/>
<dbReference type="Proteomes" id="UP001162501">
    <property type="component" value="Chromosome 21"/>
</dbReference>
<protein>
    <submittedName>
        <fullName evidence="1">Uncharacterized protein</fullName>
    </submittedName>
</protein>
<reference evidence="1" key="1">
    <citation type="submission" date="2023-05" db="EMBL/GenBank/DDBJ databases">
        <authorList>
            <consortium name="ELIXIR-Norway"/>
        </authorList>
    </citation>
    <scope>NUCLEOTIDE SEQUENCE</scope>
</reference>
<name>A0AC59Z0Z8_RANTA</name>
<accession>A0AC59Z0Z8</accession>
<reference evidence="1" key="2">
    <citation type="submission" date="2025-03" db="EMBL/GenBank/DDBJ databases">
        <authorList>
            <consortium name="ELIXIR-Norway"/>
            <consortium name="Elixir Norway"/>
        </authorList>
    </citation>
    <scope>NUCLEOTIDE SEQUENCE</scope>
</reference>
<evidence type="ECO:0000313" key="2">
    <source>
        <dbReference type="Proteomes" id="UP001162501"/>
    </source>
</evidence>
<organism evidence="1 2">
    <name type="scientific">Rangifer tarandus platyrhynchus</name>
    <name type="common">Svalbard reindeer</name>
    <dbReference type="NCBI Taxonomy" id="3082113"/>
    <lineage>
        <taxon>Eukaryota</taxon>
        <taxon>Metazoa</taxon>
        <taxon>Chordata</taxon>
        <taxon>Craniata</taxon>
        <taxon>Vertebrata</taxon>
        <taxon>Euteleostomi</taxon>
        <taxon>Mammalia</taxon>
        <taxon>Eutheria</taxon>
        <taxon>Laurasiatheria</taxon>
        <taxon>Artiodactyla</taxon>
        <taxon>Ruminantia</taxon>
        <taxon>Pecora</taxon>
        <taxon>Cervidae</taxon>
        <taxon>Odocoileinae</taxon>
        <taxon>Rangifer</taxon>
    </lineage>
</organism>
<evidence type="ECO:0000313" key="1">
    <source>
        <dbReference type="EMBL" id="CAN0138843.1"/>
    </source>
</evidence>